<dbReference type="Proteomes" id="UP000217289">
    <property type="component" value="Chromosome"/>
</dbReference>
<proteinExistence type="predicted"/>
<reference evidence="1 2" key="1">
    <citation type="submission" date="2017-06" db="EMBL/GenBank/DDBJ databases">
        <authorList>
            <person name="Kim H.J."/>
            <person name="Triplett B.A."/>
        </authorList>
    </citation>
    <scope>NUCLEOTIDE SEQUENCE [LARGE SCALE GENOMIC DNA]</scope>
    <source>
        <strain evidence="1 2">DSM 14713</strain>
    </source>
</reference>
<keyword evidence="2" id="KW-1185">Reference proteome</keyword>
<dbReference type="AlphaFoldDB" id="A0A250IBW5"/>
<gene>
    <name evidence="1" type="ORF">MEBOL_002172</name>
</gene>
<organism evidence="1 2">
    <name type="scientific">Melittangium boletus DSM 14713</name>
    <dbReference type="NCBI Taxonomy" id="1294270"/>
    <lineage>
        <taxon>Bacteria</taxon>
        <taxon>Pseudomonadati</taxon>
        <taxon>Myxococcota</taxon>
        <taxon>Myxococcia</taxon>
        <taxon>Myxococcales</taxon>
        <taxon>Cystobacterineae</taxon>
        <taxon>Archangiaceae</taxon>
        <taxon>Melittangium</taxon>
    </lineage>
</organism>
<accession>A0A250IBW5</accession>
<dbReference type="EMBL" id="CP022163">
    <property type="protein sequence ID" value="ATB28723.1"/>
    <property type="molecule type" value="Genomic_DNA"/>
</dbReference>
<protein>
    <submittedName>
        <fullName evidence="1">Uncharacterized protein</fullName>
    </submittedName>
</protein>
<sequence length="468" mass="52059">MSLFSASPPVSCSLASSLRSRGLGWGLMFVLASGCGSTEPEPQPTPPVEDLNYTHPLPEGTAICGRPDLQEMFPFSIRSKTHPVLVHFYKEVERETAEQVLAATEKGWDFHVKRLGMREPLTDGGDCGPDEAFDVFVWKGHRSCLVNVVSSEPSTPWDDRRGFMVVDPWGPYGGAELEETVVHEMAHASQAADDWYEAPITFEMSAVFTDQVFADRYIKTYLDDFQAHPDWALDYNDDYDSWYMYGASLYLIYLKDRFYGGEPRFISDMWLKSRNPPGAEEDPTLNEPDFADALDAMLTEKAGTTYVETVPEFSRWRWYTGDHTDDRHFRYFKNGLENLQAAKIALAAQVEAKPGDIVIPSETAPMMLGSNYIELSAAAGNSEALRVSLSAPADAGRRFVVQAVPGLTPDSDGETLDLSTGPKEVRMAADGKRTLIVTVLPTGAYDPDTRENTRYPFSLSLSPMPTLH</sequence>
<evidence type="ECO:0000313" key="2">
    <source>
        <dbReference type="Proteomes" id="UP000217289"/>
    </source>
</evidence>
<evidence type="ECO:0000313" key="1">
    <source>
        <dbReference type="EMBL" id="ATB28723.1"/>
    </source>
</evidence>
<name>A0A250IBW5_9BACT</name>
<dbReference type="KEGG" id="mbd:MEBOL_002172"/>